<dbReference type="PANTHER" id="PTHR10434:SF11">
    <property type="entry name" value="1-ACYL-SN-GLYCEROL-3-PHOSPHATE ACYLTRANSFERASE"/>
    <property type="match status" value="1"/>
</dbReference>
<gene>
    <name evidence="4" type="ORF">ET33_36670</name>
</gene>
<organism evidence="4 5">
    <name type="scientific">Paenibacillus tyrfis</name>
    <dbReference type="NCBI Taxonomy" id="1501230"/>
    <lineage>
        <taxon>Bacteria</taxon>
        <taxon>Bacillati</taxon>
        <taxon>Bacillota</taxon>
        <taxon>Bacilli</taxon>
        <taxon>Bacillales</taxon>
        <taxon>Paenibacillaceae</taxon>
        <taxon>Paenibacillus</taxon>
    </lineage>
</organism>
<dbReference type="PANTHER" id="PTHR10434">
    <property type="entry name" value="1-ACYL-SN-GLYCEROL-3-PHOSPHATE ACYLTRANSFERASE"/>
    <property type="match status" value="1"/>
</dbReference>
<name>A0A081P5Z3_9BACL</name>
<dbReference type="Proteomes" id="UP000028123">
    <property type="component" value="Unassembled WGS sequence"/>
</dbReference>
<dbReference type="GO" id="GO:0006654">
    <property type="term" value="P:phosphatidic acid biosynthetic process"/>
    <property type="evidence" value="ECO:0007669"/>
    <property type="project" value="TreeGrafter"/>
</dbReference>
<evidence type="ECO:0000313" key="4">
    <source>
        <dbReference type="EMBL" id="KEQ26116.1"/>
    </source>
</evidence>
<accession>A0A081P5Z3</accession>
<dbReference type="Pfam" id="PF01553">
    <property type="entry name" value="Acyltransferase"/>
    <property type="match status" value="1"/>
</dbReference>
<evidence type="ECO:0000256" key="2">
    <source>
        <dbReference type="ARBA" id="ARBA00023315"/>
    </source>
</evidence>
<proteinExistence type="predicted"/>
<dbReference type="OrthoDB" id="9803035at2"/>
<keyword evidence="5" id="KW-1185">Reference proteome</keyword>
<evidence type="ECO:0000256" key="1">
    <source>
        <dbReference type="ARBA" id="ARBA00022679"/>
    </source>
</evidence>
<evidence type="ECO:0000313" key="5">
    <source>
        <dbReference type="Proteomes" id="UP000028123"/>
    </source>
</evidence>
<keyword evidence="2 4" id="KW-0012">Acyltransferase</keyword>
<dbReference type="CDD" id="cd07989">
    <property type="entry name" value="LPLAT_AGPAT-like"/>
    <property type="match status" value="1"/>
</dbReference>
<feature type="domain" description="Phospholipid/glycerol acyltransferase" evidence="3">
    <location>
        <begin position="34"/>
        <end position="144"/>
    </location>
</feature>
<sequence>MFYVFFRGVFRVLFRSVFFLRAEGLENIPSEGAVVLCGNHTSNWDPPLMGSPLKRKVHYMAKAELFDVPVLGYVLPKIAAFPVKRGGVSKESIRLSLQLLKDGEVMGIFPEGTRSNAGGMGKKGAASLALKSGAAVIPAAIIGNYKPFRQMKVVYGPPVDLSEFENSGSEGLEQATDKIMSTIRSMVKQHESK</sequence>
<keyword evidence="1 4" id="KW-0808">Transferase</keyword>
<dbReference type="GO" id="GO:0003841">
    <property type="term" value="F:1-acylglycerol-3-phosphate O-acyltransferase activity"/>
    <property type="evidence" value="ECO:0007669"/>
    <property type="project" value="TreeGrafter"/>
</dbReference>
<evidence type="ECO:0000259" key="3">
    <source>
        <dbReference type="SMART" id="SM00563"/>
    </source>
</evidence>
<dbReference type="AlphaFoldDB" id="A0A081P5Z3"/>
<dbReference type="InterPro" id="IPR002123">
    <property type="entry name" value="Plipid/glycerol_acylTrfase"/>
</dbReference>
<dbReference type="SUPFAM" id="SSF69593">
    <property type="entry name" value="Glycerol-3-phosphate (1)-acyltransferase"/>
    <property type="match status" value="1"/>
</dbReference>
<dbReference type="EMBL" id="JNVM01000008">
    <property type="protein sequence ID" value="KEQ26116.1"/>
    <property type="molecule type" value="Genomic_DNA"/>
</dbReference>
<dbReference type="eggNOG" id="COG0204">
    <property type="taxonomic scope" value="Bacteria"/>
</dbReference>
<dbReference type="RefSeq" id="WP_036680720.1">
    <property type="nucleotide sequence ID" value="NZ_JNVM01000008.1"/>
</dbReference>
<dbReference type="SMART" id="SM00563">
    <property type="entry name" value="PlsC"/>
    <property type="match status" value="1"/>
</dbReference>
<comment type="caution">
    <text evidence="4">The sequence shown here is derived from an EMBL/GenBank/DDBJ whole genome shotgun (WGS) entry which is preliminary data.</text>
</comment>
<protein>
    <submittedName>
        <fullName evidence="4">Acyl-phosphate glycerol 3-phosphate acyltransferase</fullName>
    </submittedName>
</protein>
<reference evidence="4 5" key="1">
    <citation type="submission" date="2014-06" db="EMBL/GenBank/DDBJ databases">
        <title>Draft genome sequence of Paenibacillus sp. MSt1.</title>
        <authorList>
            <person name="Aw Y.K."/>
            <person name="Ong K.S."/>
            <person name="Gan H.M."/>
            <person name="Lee S.M."/>
        </authorList>
    </citation>
    <scope>NUCLEOTIDE SEQUENCE [LARGE SCALE GENOMIC DNA]</scope>
    <source>
        <strain evidence="4 5">MSt1</strain>
    </source>
</reference>